<dbReference type="GO" id="GO:0003677">
    <property type="term" value="F:DNA binding"/>
    <property type="evidence" value="ECO:0007669"/>
    <property type="project" value="InterPro"/>
</dbReference>
<dbReference type="EMBL" id="MCGQ01000026">
    <property type="protein sequence ID" value="OXY92012.1"/>
    <property type="molecule type" value="Genomic_DNA"/>
</dbReference>
<dbReference type="SMART" id="SM00530">
    <property type="entry name" value="HTH_XRE"/>
    <property type="match status" value="1"/>
</dbReference>
<evidence type="ECO:0000313" key="3">
    <source>
        <dbReference type="Proteomes" id="UP000215483"/>
    </source>
</evidence>
<dbReference type="InterPro" id="IPR011990">
    <property type="entry name" value="TPR-like_helical_dom_sf"/>
</dbReference>
<dbReference type="AlphaFoldDB" id="A0A233S8S1"/>
<gene>
    <name evidence="2" type="ORF">BEK98_27800</name>
</gene>
<evidence type="ECO:0000313" key="2">
    <source>
        <dbReference type="EMBL" id="OXY92012.1"/>
    </source>
</evidence>
<dbReference type="Proteomes" id="UP000215483">
    <property type="component" value="Unassembled WGS sequence"/>
</dbReference>
<dbReference type="Gene3D" id="1.10.260.40">
    <property type="entry name" value="lambda repressor-like DNA-binding domains"/>
    <property type="match status" value="1"/>
</dbReference>
<organism evidence="2 3">
    <name type="scientific">Streptomyces diastatochromogenes</name>
    <dbReference type="NCBI Taxonomy" id="42236"/>
    <lineage>
        <taxon>Bacteria</taxon>
        <taxon>Bacillati</taxon>
        <taxon>Actinomycetota</taxon>
        <taxon>Actinomycetes</taxon>
        <taxon>Kitasatosporales</taxon>
        <taxon>Streptomycetaceae</taxon>
        <taxon>Streptomyces</taxon>
    </lineage>
</organism>
<dbReference type="Pfam" id="PF13560">
    <property type="entry name" value="HTH_31"/>
    <property type="match status" value="1"/>
</dbReference>
<name>A0A233S8S1_STRDA</name>
<dbReference type="SUPFAM" id="SSF48452">
    <property type="entry name" value="TPR-like"/>
    <property type="match status" value="1"/>
</dbReference>
<dbReference type="SUPFAM" id="SSF47413">
    <property type="entry name" value="lambda repressor-like DNA-binding domains"/>
    <property type="match status" value="1"/>
</dbReference>
<keyword evidence="3" id="KW-1185">Reference proteome</keyword>
<protein>
    <submittedName>
        <fullName evidence="2">Transcriptional regulator</fullName>
    </submittedName>
</protein>
<accession>A0A233S8S1</accession>
<reference evidence="2 3" key="1">
    <citation type="submission" date="2016-07" db="EMBL/GenBank/DDBJ databases">
        <title>Draft genome of Streptomyces diastatochromogenes.</title>
        <authorList>
            <person name="Podduturi R."/>
            <person name="Lukassen M.B."/>
            <person name="Clausen N."/>
            <person name="Nielsen J.L."/>
            <person name="Jorgensen N.O."/>
        </authorList>
    </citation>
    <scope>NUCLEOTIDE SEQUENCE [LARGE SCALE GENOMIC DNA]</scope>
    <source>
        <strain evidence="2 3">DSM 40608</strain>
    </source>
</reference>
<evidence type="ECO:0000259" key="1">
    <source>
        <dbReference type="PROSITE" id="PS50943"/>
    </source>
</evidence>
<dbReference type="InterPro" id="IPR010982">
    <property type="entry name" value="Lambda_DNA-bd_dom_sf"/>
</dbReference>
<feature type="domain" description="HTH cro/C1-type" evidence="1">
    <location>
        <begin position="81"/>
        <end position="134"/>
    </location>
</feature>
<dbReference type="Gene3D" id="1.25.40.10">
    <property type="entry name" value="Tetratricopeptide repeat domain"/>
    <property type="match status" value="1"/>
</dbReference>
<sequence>MPAPERAARARSGEERVLQQAQRRCDRCGCSLSQYNTDTLCGACARSQTWVRQTPTVPGSVWFDPDVRGALAAWDLGRASRLIRLRGGLRQEDMAELTGLSQAFLSMLESGRRRLTNIDKIVEFLTGLGVPAELVSLPLPHARVPAVEQQVAEFAGDADPTLPWTAARMVAALDTAVGGSAMDRRRFLTASGVALTAFVNAWDTAEADPLLRAAEGSRLTHDLLDGLQRTTDVLRTMDASDGSGTLTSLGDRHLQFLKHLVEETSYDEATGRRLAAIIADTATQTGWFVFDSGDRERPLSYLYAALRAAKASQDVRLGAGALSYIAIHGYSTGAPHHAVTAAQRARDKIKKLGTPALEAMLLTRQARGHAKLGERQAALAALGRAAELCAQGRSEHDPHWLYWINEGEIHGQAGSCYLDLGDPRNAVASFTKAREALNPADHRTRGLFLSRAATAHIEHGDLEAGCATAHEVLDLAAKLQSARFDNHVTSMIDQLHPIAHSPYAQDVLERRSAMTESGSRT</sequence>
<dbReference type="InterPro" id="IPR001387">
    <property type="entry name" value="Cro/C1-type_HTH"/>
</dbReference>
<proteinExistence type="predicted"/>
<dbReference type="PROSITE" id="PS50943">
    <property type="entry name" value="HTH_CROC1"/>
    <property type="match status" value="1"/>
</dbReference>
<comment type="caution">
    <text evidence="2">The sequence shown here is derived from an EMBL/GenBank/DDBJ whole genome shotgun (WGS) entry which is preliminary data.</text>
</comment>
<dbReference type="CDD" id="cd00093">
    <property type="entry name" value="HTH_XRE"/>
    <property type="match status" value="1"/>
</dbReference>